<organism evidence="1 2">
    <name type="scientific">Pisum sativum</name>
    <name type="common">Garden pea</name>
    <name type="synonym">Lathyrus oleraceus</name>
    <dbReference type="NCBI Taxonomy" id="3888"/>
    <lineage>
        <taxon>Eukaryota</taxon>
        <taxon>Viridiplantae</taxon>
        <taxon>Streptophyta</taxon>
        <taxon>Embryophyta</taxon>
        <taxon>Tracheophyta</taxon>
        <taxon>Spermatophyta</taxon>
        <taxon>Magnoliopsida</taxon>
        <taxon>eudicotyledons</taxon>
        <taxon>Gunneridae</taxon>
        <taxon>Pentapetalae</taxon>
        <taxon>rosids</taxon>
        <taxon>fabids</taxon>
        <taxon>Fabales</taxon>
        <taxon>Fabaceae</taxon>
        <taxon>Papilionoideae</taxon>
        <taxon>50 kb inversion clade</taxon>
        <taxon>NPAAA clade</taxon>
        <taxon>Hologalegina</taxon>
        <taxon>IRL clade</taxon>
        <taxon>Fabeae</taxon>
        <taxon>Lathyrus</taxon>
    </lineage>
</organism>
<dbReference type="Gramene" id="Psat06G0456500-T1">
    <property type="protein sequence ID" value="KAI5399233.1"/>
    <property type="gene ID" value="KIW84_064565"/>
</dbReference>
<sequence length="299" mass="36111">MESALRNGHWSIDMNMLVLKRVYGEEQPSGLDMHFGSFWVWISYLPLILRSKVMARKIRNILETFEEIDSKDIHRNVTFLCIKANAYLKQPLKRGMMVRFKEKSYRLRHQVKDCESMGDLGEEGYEDVDEHELSYDRAFALSLRIPRFYPIKVFHLPCYDSDHVFLRIDLERKQENIGIIKQHLFRFEDAWARDGRYEEVVSRLWKSNNLTGYSKLRYMSRLREAFKEYMCNIVKAEMKLLEELLKEEEIWSPSVKDIKTYKYLENQRNNFLRTKETKVFHGKEDRRRKMNHICKLKDE</sequence>
<protein>
    <recommendedName>
        <fullName evidence="3">DUF4283 domain-containing protein</fullName>
    </recommendedName>
</protein>
<comment type="caution">
    <text evidence="1">The sequence shown here is derived from an EMBL/GenBank/DDBJ whole genome shotgun (WGS) entry which is preliminary data.</text>
</comment>
<proteinExistence type="predicted"/>
<reference evidence="1 2" key="1">
    <citation type="journal article" date="2022" name="Nat. Genet.">
        <title>Improved pea reference genome and pan-genome highlight genomic features and evolutionary characteristics.</title>
        <authorList>
            <person name="Yang T."/>
            <person name="Liu R."/>
            <person name="Luo Y."/>
            <person name="Hu S."/>
            <person name="Wang D."/>
            <person name="Wang C."/>
            <person name="Pandey M.K."/>
            <person name="Ge S."/>
            <person name="Xu Q."/>
            <person name="Li N."/>
            <person name="Li G."/>
            <person name="Huang Y."/>
            <person name="Saxena R.K."/>
            <person name="Ji Y."/>
            <person name="Li M."/>
            <person name="Yan X."/>
            <person name="He Y."/>
            <person name="Liu Y."/>
            <person name="Wang X."/>
            <person name="Xiang C."/>
            <person name="Varshney R.K."/>
            <person name="Ding H."/>
            <person name="Gao S."/>
            <person name="Zong X."/>
        </authorList>
    </citation>
    <scope>NUCLEOTIDE SEQUENCE [LARGE SCALE GENOMIC DNA]</scope>
    <source>
        <strain evidence="1 2">cv. Zhongwan 6</strain>
    </source>
</reference>
<evidence type="ECO:0000313" key="1">
    <source>
        <dbReference type="EMBL" id="KAI5399233.1"/>
    </source>
</evidence>
<evidence type="ECO:0000313" key="2">
    <source>
        <dbReference type="Proteomes" id="UP001058974"/>
    </source>
</evidence>
<accession>A0A9D5A996</accession>
<dbReference type="Proteomes" id="UP001058974">
    <property type="component" value="Chromosome 6"/>
</dbReference>
<name>A0A9D5A996_PEA</name>
<gene>
    <name evidence="1" type="ORF">KIW84_064565</name>
</gene>
<dbReference type="AlphaFoldDB" id="A0A9D5A996"/>
<keyword evidence="2" id="KW-1185">Reference proteome</keyword>
<evidence type="ECO:0008006" key="3">
    <source>
        <dbReference type="Google" id="ProtNLM"/>
    </source>
</evidence>
<dbReference type="EMBL" id="JAMSHJ010000006">
    <property type="protein sequence ID" value="KAI5399233.1"/>
    <property type="molecule type" value="Genomic_DNA"/>
</dbReference>